<evidence type="ECO:0000313" key="1">
    <source>
        <dbReference type="EMBL" id="KAI2389255.1"/>
    </source>
</evidence>
<reference evidence="1" key="1">
    <citation type="journal article" date="2022" name="bioRxiv">
        <title>Population genetic analysis of Ophidiomyces ophidiicola, the causative agent of snake fungal disease, indicates recent introductions to the USA.</title>
        <authorList>
            <person name="Ladner J.T."/>
            <person name="Palmer J.M."/>
            <person name="Ettinger C.L."/>
            <person name="Stajich J.E."/>
            <person name="Farrell T.M."/>
            <person name="Glorioso B.M."/>
            <person name="Lawson B."/>
            <person name="Price S.J."/>
            <person name="Stengle A.G."/>
            <person name="Grear D.A."/>
            <person name="Lorch J.M."/>
        </authorList>
    </citation>
    <scope>NUCLEOTIDE SEQUENCE</scope>
    <source>
        <strain evidence="1">NWHC 24266-5</strain>
    </source>
</reference>
<proteinExistence type="predicted"/>
<protein>
    <submittedName>
        <fullName evidence="1">Uncharacterized protein</fullName>
    </submittedName>
</protein>
<sequence length="335" mass="37839">MVSPNKISNKVTHLVQRFHGLEARGYTSVIVEIVMICLAFILVLNRFCVRFHIGQKPGLDDYVILASLAFCIAMNAVNIAAIHYGYGKYTWEVSKDDMCIALKLFYCLQILYKCTINLTKISIVLLYRRIFETTKFRFPYICDCIIGVVAAYALVSIIVTLFECAPMARVWDRSIPGACINFTAFWYMNAAWNISTDLLIFLLPMPLIHTLSLPTRSKIGLTAVFAMGLFVCATSILRMKSLDVSSKSPDPSHGTLISTMWTTIEANTGIICACLPMLRIPLAQILEYLSSWYRQLLSVKVKESSTTMRVHNSPKDNTKRDKPFTGWIKGNRTNK</sequence>
<dbReference type="EMBL" id="JALBCA010000025">
    <property type="protein sequence ID" value="KAI2389255.1"/>
    <property type="molecule type" value="Genomic_DNA"/>
</dbReference>
<name>A0ACB8V031_9EURO</name>
<gene>
    <name evidence="1" type="ORF">LOY88_002221</name>
</gene>
<organism evidence="1">
    <name type="scientific">Ophidiomyces ophidiicola</name>
    <dbReference type="NCBI Taxonomy" id="1387563"/>
    <lineage>
        <taxon>Eukaryota</taxon>
        <taxon>Fungi</taxon>
        <taxon>Dikarya</taxon>
        <taxon>Ascomycota</taxon>
        <taxon>Pezizomycotina</taxon>
        <taxon>Eurotiomycetes</taxon>
        <taxon>Eurotiomycetidae</taxon>
        <taxon>Onygenales</taxon>
        <taxon>Onygenaceae</taxon>
        <taxon>Ophidiomyces</taxon>
    </lineage>
</organism>
<accession>A0ACB8V031</accession>
<comment type="caution">
    <text evidence="1">The sequence shown here is derived from an EMBL/GenBank/DDBJ whole genome shotgun (WGS) entry which is preliminary data.</text>
</comment>